<feature type="transmembrane region" description="Helical" evidence="1">
    <location>
        <begin position="7"/>
        <end position="28"/>
    </location>
</feature>
<feature type="transmembrane region" description="Helical" evidence="1">
    <location>
        <begin position="241"/>
        <end position="262"/>
    </location>
</feature>
<feature type="transmembrane region" description="Helical" evidence="1">
    <location>
        <begin position="185"/>
        <end position="205"/>
    </location>
</feature>
<feature type="transmembrane region" description="Helical" evidence="1">
    <location>
        <begin position="34"/>
        <end position="58"/>
    </location>
</feature>
<keyword evidence="3" id="KW-0645">Protease</keyword>
<protein>
    <submittedName>
        <fullName evidence="3">CPBP family intramembrane metalloprotease</fullName>
    </submittedName>
</protein>
<dbReference type="InterPro" id="IPR003675">
    <property type="entry name" value="Rce1/LyrA-like_dom"/>
</dbReference>
<evidence type="ECO:0000259" key="2">
    <source>
        <dbReference type="Pfam" id="PF02517"/>
    </source>
</evidence>
<reference evidence="3" key="2">
    <citation type="journal article" date="2021" name="Microbiome">
        <title>Successional dynamics and alternative stable states in a saline activated sludge microbial community over 9 years.</title>
        <authorList>
            <person name="Wang Y."/>
            <person name="Ye J."/>
            <person name="Ju F."/>
            <person name="Liu L."/>
            <person name="Boyd J.A."/>
            <person name="Deng Y."/>
            <person name="Parks D.H."/>
            <person name="Jiang X."/>
            <person name="Yin X."/>
            <person name="Woodcroft B.J."/>
            <person name="Tyson G.W."/>
            <person name="Hugenholtz P."/>
            <person name="Polz M.F."/>
            <person name="Zhang T."/>
        </authorList>
    </citation>
    <scope>NUCLEOTIDE SEQUENCE</scope>
    <source>
        <strain evidence="3">HKST-UBA14</strain>
    </source>
</reference>
<name>A0A955RJ37_9BACT</name>
<organism evidence="3 4">
    <name type="scientific">Candidatus Dojkabacteria bacterium</name>
    <dbReference type="NCBI Taxonomy" id="2099670"/>
    <lineage>
        <taxon>Bacteria</taxon>
        <taxon>Candidatus Dojkabacteria</taxon>
    </lineage>
</organism>
<sequence>MNQNKQVLSILLILLGLITLSGIGYSYIPESNQLVRIVYIATLYMPTPFYSLVIYSALTKENIFKKYILKHNISLKGISFTISMVFLWGSILFFLTYLLGKLSPETFSELVTNNEQLLANIEKIAGSEAANNTDLPPTPLILIPIAFISSITAGFTINLFFALGEEIFWRGYLWDKYKELTDWKVSILIGSLWGLWHIPLIIQGYNYGTEHALSGSIMFIFFCISFSYPITLLMRQTSSTVLAAGMHGMFNAFAGIFIILVVSGNPLIDGSIGLLSIVTFMITGLIAKHALKRSTYFNS</sequence>
<evidence type="ECO:0000313" key="4">
    <source>
        <dbReference type="Proteomes" id="UP000783287"/>
    </source>
</evidence>
<keyword evidence="1" id="KW-0472">Membrane</keyword>
<feature type="transmembrane region" description="Helical" evidence="1">
    <location>
        <begin position="141"/>
        <end position="164"/>
    </location>
</feature>
<dbReference type="Proteomes" id="UP000783287">
    <property type="component" value="Unassembled WGS sequence"/>
</dbReference>
<reference evidence="3" key="1">
    <citation type="submission" date="2020-04" db="EMBL/GenBank/DDBJ databases">
        <authorList>
            <person name="Zhang T."/>
        </authorList>
    </citation>
    <scope>NUCLEOTIDE SEQUENCE</scope>
    <source>
        <strain evidence="3">HKST-UBA14</strain>
    </source>
</reference>
<feature type="transmembrane region" description="Helical" evidence="1">
    <location>
        <begin position="78"/>
        <end position="100"/>
    </location>
</feature>
<dbReference type="PANTHER" id="PTHR35797:SF1">
    <property type="entry name" value="PROTEASE"/>
    <property type="match status" value="1"/>
</dbReference>
<comment type="caution">
    <text evidence="3">The sequence shown here is derived from an EMBL/GenBank/DDBJ whole genome shotgun (WGS) entry which is preliminary data.</text>
</comment>
<dbReference type="GO" id="GO:0080120">
    <property type="term" value="P:CAAX-box protein maturation"/>
    <property type="evidence" value="ECO:0007669"/>
    <property type="project" value="UniProtKB-ARBA"/>
</dbReference>
<keyword evidence="3" id="KW-0482">Metalloprotease</keyword>
<dbReference type="EMBL" id="JAGQLK010000090">
    <property type="protein sequence ID" value="MCA9383561.1"/>
    <property type="molecule type" value="Genomic_DNA"/>
</dbReference>
<proteinExistence type="predicted"/>
<accession>A0A955RJ37</accession>
<dbReference type="AlphaFoldDB" id="A0A955RJ37"/>
<dbReference type="InterPro" id="IPR042150">
    <property type="entry name" value="MmRce1-like"/>
</dbReference>
<gene>
    <name evidence="3" type="ORF">KC909_04290</name>
</gene>
<keyword evidence="1" id="KW-0812">Transmembrane</keyword>
<keyword evidence="3" id="KW-0378">Hydrolase</keyword>
<feature type="transmembrane region" description="Helical" evidence="1">
    <location>
        <begin position="211"/>
        <end position="234"/>
    </location>
</feature>
<dbReference type="GO" id="GO:0004175">
    <property type="term" value="F:endopeptidase activity"/>
    <property type="evidence" value="ECO:0007669"/>
    <property type="project" value="UniProtKB-ARBA"/>
</dbReference>
<evidence type="ECO:0000313" key="3">
    <source>
        <dbReference type="EMBL" id="MCA9383561.1"/>
    </source>
</evidence>
<dbReference type="PANTHER" id="PTHR35797">
    <property type="entry name" value="PROTEASE-RELATED"/>
    <property type="match status" value="1"/>
</dbReference>
<feature type="domain" description="CAAX prenyl protease 2/Lysostaphin resistance protein A-like" evidence="2">
    <location>
        <begin position="151"/>
        <end position="253"/>
    </location>
</feature>
<keyword evidence="1" id="KW-1133">Transmembrane helix</keyword>
<dbReference type="GO" id="GO:0008237">
    <property type="term" value="F:metallopeptidase activity"/>
    <property type="evidence" value="ECO:0007669"/>
    <property type="project" value="UniProtKB-KW"/>
</dbReference>
<dbReference type="Pfam" id="PF02517">
    <property type="entry name" value="Rce1-like"/>
    <property type="match status" value="1"/>
</dbReference>
<evidence type="ECO:0000256" key="1">
    <source>
        <dbReference type="SAM" id="Phobius"/>
    </source>
</evidence>
<feature type="transmembrane region" description="Helical" evidence="1">
    <location>
        <begin position="268"/>
        <end position="287"/>
    </location>
</feature>